<dbReference type="InterPro" id="IPR049522">
    <property type="entry name" value="ART-PolyVal_dom"/>
</dbReference>
<keyword evidence="3" id="KW-1185">Reference proteome</keyword>
<organism evidence="2 3">
    <name type="scientific">Pseudoxanthomonas kaohsiungensis</name>
    <dbReference type="NCBI Taxonomy" id="283923"/>
    <lineage>
        <taxon>Bacteria</taxon>
        <taxon>Pseudomonadati</taxon>
        <taxon>Pseudomonadota</taxon>
        <taxon>Gammaproteobacteria</taxon>
        <taxon>Lysobacterales</taxon>
        <taxon>Lysobacteraceae</taxon>
        <taxon>Pseudoxanthomonas</taxon>
    </lineage>
</organism>
<dbReference type="RefSeq" id="WP_162377083.1">
    <property type="nucleotide sequence ID" value="NZ_JBHTKN010000008.1"/>
</dbReference>
<comment type="caution">
    <text evidence="2">The sequence shown here is derived from an EMBL/GenBank/DDBJ whole genome shotgun (WGS) entry which is preliminary data.</text>
</comment>
<dbReference type="Pfam" id="PF18760">
    <property type="entry name" value="ART-PolyVal"/>
    <property type="match status" value="1"/>
</dbReference>
<name>A0ABW3LZ64_9GAMM</name>
<evidence type="ECO:0000259" key="1">
    <source>
        <dbReference type="Pfam" id="PF18760"/>
    </source>
</evidence>
<gene>
    <name evidence="2" type="ORF">ACFQ2N_12625</name>
</gene>
<sequence>MHAEAVEGWFTGSKALCAKGLPLLVYHGTADDFDAFVPSTYDGVVGGIFFTPDFEVARQFAHSAQESTGEDGRVIGAVLAIRNPKQIHASEIMNGALHSFAREFAAVAAARAEGFDGLVIRDVPEHGGRVADQWVALSPDQVQIVSVTLIDELEPAAPAM</sequence>
<reference evidence="3" key="1">
    <citation type="journal article" date="2019" name="Int. J. Syst. Evol. Microbiol.">
        <title>The Global Catalogue of Microorganisms (GCM) 10K type strain sequencing project: providing services to taxonomists for standard genome sequencing and annotation.</title>
        <authorList>
            <consortium name="The Broad Institute Genomics Platform"/>
            <consortium name="The Broad Institute Genome Sequencing Center for Infectious Disease"/>
            <person name="Wu L."/>
            <person name="Ma J."/>
        </authorList>
    </citation>
    <scope>NUCLEOTIDE SEQUENCE [LARGE SCALE GENOMIC DNA]</scope>
    <source>
        <strain evidence="3">CCUG 55854</strain>
    </source>
</reference>
<feature type="domain" description="ART-PolyVal-like" evidence="1">
    <location>
        <begin position="19"/>
        <end position="143"/>
    </location>
</feature>
<accession>A0ABW3LZ64</accession>
<proteinExistence type="predicted"/>
<protein>
    <recommendedName>
        <fullName evidence="1">ART-PolyVal-like domain-containing protein</fullName>
    </recommendedName>
</protein>
<dbReference type="EMBL" id="JBHTKN010000008">
    <property type="protein sequence ID" value="MFD1043190.1"/>
    <property type="molecule type" value="Genomic_DNA"/>
</dbReference>
<dbReference type="Proteomes" id="UP001597033">
    <property type="component" value="Unassembled WGS sequence"/>
</dbReference>
<evidence type="ECO:0000313" key="3">
    <source>
        <dbReference type="Proteomes" id="UP001597033"/>
    </source>
</evidence>
<evidence type="ECO:0000313" key="2">
    <source>
        <dbReference type="EMBL" id="MFD1043190.1"/>
    </source>
</evidence>